<keyword evidence="6 8" id="KW-0961">Cell wall biogenesis/degradation</keyword>
<feature type="active site" description="Proton donor/acceptor" evidence="8">
    <location>
        <position position="73"/>
    </location>
</feature>
<evidence type="ECO:0000256" key="8">
    <source>
        <dbReference type="HAMAP-Rule" id="MF_00258"/>
    </source>
</evidence>
<evidence type="ECO:0000256" key="3">
    <source>
        <dbReference type="ARBA" id="ARBA00022960"/>
    </source>
</evidence>
<feature type="binding site" evidence="8">
    <location>
        <begin position="185"/>
        <end position="186"/>
    </location>
    <ligand>
        <name>substrate</name>
    </ligand>
</feature>
<reference evidence="9 10" key="1">
    <citation type="submission" date="2019-09" db="EMBL/GenBank/DDBJ databases">
        <title>Complete Genome Sequence of Lactobacillus nenjiangensis SH-Y15, isolated from sauerkraut.</title>
        <authorList>
            <person name="Yang H."/>
        </authorList>
    </citation>
    <scope>NUCLEOTIDE SEQUENCE [LARGE SCALE GENOMIC DNA]</scope>
    <source>
        <strain evidence="9 10">SH-Y15</strain>
    </source>
</reference>
<keyword evidence="10" id="KW-1185">Reference proteome</keyword>
<dbReference type="InterPro" id="IPR018187">
    <property type="entry name" value="Asp/Glu_racemase_AS_1"/>
</dbReference>
<comment type="catalytic activity">
    <reaction evidence="1 8">
        <text>L-glutamate = D-glutamate</text>
        <dbReference type="Rhea" id="RHEA:12813"/>
        <dbReference type="ChEBI" id="CHEBI:29985"/>
        <dbReference type="ChEBI" id="CHEBI:29986"/>
        <dbReference type="EC" id="5.1.1.3"/>
    </reaction>
</comment>
<keyword evidence="4 8" id="KW-0573">Peptidoglycan synthesis</keyword>
<dbReference type="InterPro" id="IPR004391">
    <property type="entry name" value="Glu_race"/>
</dbReference>
<dbReference type="GO" id="GO:0042802">
    <property type="term" value="F:identical protein binding"/>
    <property type="evidence" value="ECO:0007669"/>
    <property type="project" value="UniProtKB-ARBA"/>
</dbReference>
<dbReference type="GO" id="GO:0009252">
    <property type="term" value="P:peptidoglycan biosynthetic process"/>
    <property type="evidence" value="ECO:0007669"/>
    <property type="project" value="UniProtKB-UniRule"/>
</dbReference>
<comment type="similarity">
    <text evidence="8">Belongs to the aspartate/glutamate racemases family.</text>
</comment>
<gene>
    <name evidence="8" type="primary">murI</name>
    <name evidence="9" type="ORF">F0161_08150</name>
</gene>
<sequence>MDNRPIGVMDSGLGGLTFVKEMRRQVPNESIIFLGDEARLPYGVRPPEEVCQFSYQIAQYLMTFDIKMFVIACNTATAAALPYLQAQFDIPVVGVIKPGSTAAVKASNNQQIGVIATQKTIESAAYTQQIHQINSDERVIGLAAQELVTLVEQDQMGTKMAATEIQQKLTYFEDYQIDTLILGCTHFPLLAPEIKAAIGPDVKLIDSGAATVEIVNQTLQKLDAKADENNQTFLKLFTTGSAIQFEKVATKWLEETQLDLNTVELGE</sequence>
<dbReference type="Gene3D" id="3.40.50.1860">
    <property type="match status" value="2"/>
</dbReference>
<name>A0A5P1X333_9LACO</name>
<keyword evidence="5 8" id="KW-0413">Isomerase</keyword>
<dbReference type="OrthoDB" id="9801055at2"/>
<dbReference type="GO" id="GO:0071555">
    <property type="term" value="P:cell wall organization"/>
    <property type="evidence" value="ECO:0007669"/>
    <property type="project" value="UniProtKB-KW"/>
</dbReference>
<dbReference type="FunFam" id="3.40.50.1860:FF:000002">
    <property type="entry name" value="Glutamate racemase"/>
    <property type="match status" value="1"/>
</dbReference>
<dbReference type="NCBIfam" id="TIGR00067">
    <property type="entry name" value="glut_race"/>
    <property type="match status" value="1"/>
</dbReference>
<dbReference type="InterPro" id="IPR015942">
    <property type="entry name" value="Asp/Glu/hydantoin_racemase"/>
</dbReference>
<dbReference type="SUPFAM" id="SSF53681">
    <property type="entry name" value="Aspartate/glutamate racemase"/>
    <property type="match status" value="2"/>
</dbReference>
<evidence type="ECO:0000256" key="2">
    <source>
        <dbReference type="ARBA" id="ARBA00013090"/>
    </source>
</evidence>
<dbReference type="InterPro" id="IPR001920">
    <property type="entry name" value="Asp/Glu_race"/>
</dbReference>
<comment type="function">
    <text evidence="8">Provides the (R)-glutamate required for cell wall biosynthesis.</text>
</comment>
<dbReference type="PROSITE" id="PS00923">
    <property type="entry name" value="ASP_GLU_RACEMASE_1"/>
    <property type="match status" value="1"/>
</dbReference>
<dbReference type="Pfam" id="PF01177">
    <property type="entry name" value="Asp_Glu_race"/>
    <property type="match status" value="1"/>
</dbReference>
<feature type="binding site" evidence="8">
    <location>
        <begin position="42"/>
        <end position="43"/>
    </location>
    <ligand>
        <name>substrate</name>
    </ligand>
</feature>
<proteinExistence type="inferred from homology"/>
<dbReference type="HAMAP" id="MF_00258">
    <property type="entry name" value="Glu_racemase"/>
    <property type="match status" value="1"/>
</dbReference>
<dbReference type="EC" id="5.1.1.3" evidence="2 8"/>
<dbReference type="InterPro" id="IPR033134">
    <property type="entry name" value="Asp/Glu_racemase_AS_2"/>
</dbReference>
<feature type="active site" description="Proton donor/acceptor" evidence="8">
    <location>
        <position position="184"/>
    </location>
</feature>
<dbReference type="AlphaFoldDB" id="A0A5P1X333"/>
<dbReference type="GO" id="GO:0008881">
    <property type="term" value="F:glutamate racemase activity"/>
    <property type="evidence" value="ECO:0007669"/>
    <property type="project" value="UniProtKB-UniRule"/>
</dbReference>
<protein>
    <recommendedName>
        <fullName evidence="7 8">Glutamate racemase</fullName>
        <ecNumber evidence="2 8">5.1.1.3</ecNumber>
    </recommendedName>
</protein>
<dbReference type="GO" id="GO:0008360">
    <property type="term" value="P:regulation of cell shape"/>
    <property type="evidence" value="ECO:0007669"/>
    <property type="project" value="UniProtKB-KW"/>
</dbReference>
<keyword evidence="3 8" id="KW-0133">Cell shape</keyword>
<dbReference type="Proteomes" id="UP000325295">
    <property type="component" value="Chromosome"/>
</dbReference>
<evidence type="ECO:0000313" key="9">
    <source>
        <dbReference type="EMBL" id="QER67815.1"/>
    </source>
</evidence>
<dbReference type="EMBL" id="CP043939">
    <property type="protein sequence ID" value="QER67815.1"/>
    <property type="molecule type" value="Genomic_DNA"/>
</dbReference>
<evidence type="ECO:0000256" key="7">
    <source>
        <dbReference type="ARBA" id="ARBA00070053"/>
    </source>
</evidence>
<feature type="binding site" evidence="8">
    <location>
        <begin position="74"/>
        <end position="75"/>
    </location>
    <ligand>
        <name>substrate</name>
    </ligand>
</feature>
<evidence type="ECO:0000256" key="1">
    <source>
        <dbReference type="ARBA" id="ARBA00001602"/>
    </source>
</evidence>
<dbReference type="PANTHER" id="PTHR21198:SF2">
    <property type="entry name" value="GLUTAMATE RACEMASE"/>
    <property type="match status" value="1"/>
</dbReference>
<accession>A0A5P1X333</accession>
<evidence type="ECO:0000256" key="6">
    <source>
        <dbReference type="ARBA" id="ARBA00023316"/>
    </source>
</evidence>
<dbReference type="UniPathway" id="UPA00219"/>
<organism evidence="9 10">
    <name type="scientific">Paucilactobacillus nenjiangensis</name>
    <dbReference type="NCBI Taxonomy" id="1296540"/>
    <lineage>
        <taxon>Bacteria</taxon>
        <taxon>Bacillati</taxon>
        <taxon>Bacillota</taxon>
        <taxon>Bacilli</taxon>
        <taxon>Lactobacillales</taxon>
        <taxon>Lactobacillaceae</taxon>
        <taxon>Paucilactobacillus</taxon>
    </lineage>
</organism>
<dbReference type="KEGG" id="lnn:F0161_08150"/>
<evidence type="ECO:0000256" key="4">
    <source>
        <dbReference type="ARBA" id="ARBA00022984"/>
    </source>
</evidence>
<dbReference type="PROSITE" id="PS00924">
    <property type="entry name" value="ASP_GLU_RACEMASE_2"/>
    <property type="match status" value="1"/>
</dbReference>
<evidence type="ECO:0000256" key="5">
    <source>
        <dbReference type="ARBA" id="ARBA00023235"/>
    </source>
</evidence>
<comment type="pathway">
    <text evidence="8">Cell wall biogenesis; peptidoglycan biosynthesis.</text>
</comment>
<evidence type="ECO:0000313" key="10">
    <source>
        <dbReference type="Proteomes" id="UP000325295"/>
    </source>
</evidence>
<feature type="binding site" evidence="8">
    <location>
        <begin position="10"/>
        <end position="11"/>
    </location>
    <ligand>
        <name>substrate</name>
    </ligand>
</feature>
<dbReference type="PANTHER" id="PTHR21198">
    <property type="entry name" value="GLUTAMATE RACEMASE"/>
    <property type="match status" value="1"/>
</dbReference>